<dbReference type="Proteomes" id="UP000318709">
    <property type="component" value="Chromosome"/>
</dbReference>
<keyword evidence="1 2" id="KW-0808">Transferase</keyword>
<feature type="transmembrane region" description="Helical" evidence="3">
    <location>
        <begin position="213"/>
        <end position="229"/>
    </location>
</feature>
<dbReference type="GO" id="GO:0008654">
    <property type="term" value="P:phospholipid biosynthetic process"/>
    <property type="evidence" value="ECO:0007669"/>
    <property type="project" value="InterPro"/>
</dbReference>
<dbReference type="InterPro" id="IPR043130">
    <property type="entry name" value="CDP-OH_PTrfase_TM_dom"/>
</dbReference>
<protein>
    <submittedName>
        <fullName evidence="5">Phosphatidylcholine/phosphatidylserine synthase</fullName>
    </submittedName>
</protein>
<comment type="similarity">
    <text evidence="2">Belongs to the CDP-alcohol phosphatidyltransferase class-I family.</text>
</comment>
<dbReference type="Pfam" id="PF01066">
    <property type="entry name" value="CDP-OH_P_transf"/>
    <property type="match status" value="1"/>
</dbReference>
<dbReference type="GO" id="GO:0016780">
    <property type="term" value="F:phosphotransferase activity, for other substituted phosphate groups"/>
    <property type="evidence" value="ECO:0007669"/>
    <property type="project" value="InterPro"/>
</dbReference>
<dbReference type="Gene3D" id="1.20.120.1760">
    <property type="match status" value="1"/>
</dbReference>
<evidence type="ECO:0000256" key="1">
    <source>
        <dbReference type="ARBA" id="ARBA00022679"/>
    </source>
</evidence>
<dbReference type="EMBL" id="CP038231">
    <property type="protein sequence ID" value="QDH14279.1"/>
    <property type="molecule type" value="Genomic_DNA"/>
</dbReference>
<evidence type="ECO:0000313" key="6">
    <source>
        <dbReference type="Proteomes" id="UP000318709"/>
    </source>
</evidence>
<name>A0A4Y6U9X0_9PROT</name>
<dbReference type="OrthoDB" id="9777147at2"/>
<dbReference type="KEGG" id="swf:E3E12_01515"/>
<dbReference type="InterPro" id="IPR012616">
    <property type="entry name" value="CDP-OH_P_trans_C"/>
</dbReference>
<keyword evidence="3" id="KW-0812">Transmembrane</keyword>
<dbReference type="AlphaFoldDB" id="A0A4Y6U9X0"/>
<keyword evidence="3" id="KW-1133">Transmembrane helix</keyword>
<feature type="transmembrane region" description="Helical" evidence="3">
    <location>
        <begin position="162"/>
        <end position="182"/>
    </location>
</feature>
<dbReference type="PROSITE" id="PS00379">
    <property type="entry name" value="CDP_ALCOHOL_P_TRANSF"/>
    <property type="match status" value="1"/>
</dbReference>
<dbReference type="Pfam" id="PF08009">
    <property type="entry name" value="CDP-OH_P_tran_2"/>
    <property type="match status" value="1"/>
</dbReference>
<keyword evidence="6" id="KW-1185">Reference proteome</keyword>
<accession>A0A4Y6U9X0</accession>
<evidence type="ECO:0000256" key="3">
    <source>
        <dbReference type="SAM" id="Phobius"/>
    </source>
</evidence>
<reference evidence="5 6" key="1">
    <citation type="submission" date="2019-03" db="EMBL/GenBank/DDBJ databases">
        <title>The complete genome sequence of Swingsia_sp. F3b2 LMG30590(T).</title>
        <authorList>
            <person name="Chua K.-O."/>
            <person name="Chan K.-G."/>
            <person name="See-Too W.-S."/>
        </authorList>
    </citation>
    <scope>NUCLEOTIDE SEQUENCE [LARGE SCALE GENOMIC DNA]</scope>
    <source>
        <strain evidence="5 6">F3b2</strain>
    </source>
</reference>
<feature type="domain" description="CDP-alcohol phosphatidyltransferase C-terminal" evidence="4">
    <location>
        <begin position="193"/>
        <end position="228"/>
    </location>
</feature>
<feature type="transmembrane region" description="Helical" evidence="3">
    <location>
        <begin position="88"/>
        <end position="107"/>
    </location>
</feature>
<organism evidence="5 6">
    <name type="scientific">Formicincola oecophyllae</name>
    <dbReference type="NCBI Taxonomy" id="2558361"/>
    <lineage>
        <taxon>Bacteria</taxon>
        <taxon>Pseudomonadati</taxon>
        <taxon>Pseudomonadota</taxon>
        <taxon>Alphaproteobacteria</taxon>
        <taxon>Acetobacterales</taxon>
        <taxon>Acetobacteraceae</taxon>
        <taxon>Formicincola</taxon>
    </lineage>
</organism>
<dbReference type="InterPro" id="IPR000462">
    <property type="entry name" value="CDP-OH_P_trans"/>
</dbReference>
<keyword evidence="3" id="KW-0472">Membrane</keyword>
<feature type="transmembrane region" description="Helical" evidence="3">
    <location>
        <begin position="119"/>
        <end position="142"/>
    </location>
</feature>
<sequence length="258" mass="27671">MVPNLVTLIGLCGGLASMRFGLRGQFGYGCGALVFAACMDGLDGRLARLLKGTSRFGAEFDSLSDFMCFGIAPSFLLTLWSLPATMHFSLVPCMMFSVCMALRLARFNAALDDDEQPKYAAHFFQGVPAPAGAGLALFPIFVGLEAQANHMAGLLRFAKSPYLAVFCLMATAALLVSTLPVWSFKNFRLPAKAVLPMMVGTGLYIALLVTEPWGALAAAGVIYMAMLPFSRASYWRLRRAAESAHSVPNPDPLADKAP</sequence>
<proteinExistence type="inferred from homology"/>
<evidence type="ECO:0000256" key="2">
    <source>
        <dbReference type="RuleBase" id="RU003750"/>
    </source>
</evidence>
<dbReference type="GO" id="GO:0016020">
    <property type="term" value="C:membrane"/>
    <property type="evidence" value="ECO:0007669"/>
    <property type="project" value="InterPro"/>
</dbReference>
<evidence type="ECO:0000313" key="5">
    <source>
        <dbReference type="EMBL" id="QDH14279.1"/>
    </source>
</evidence>
<dbReference type="InterPro" id="IPR048254">
    <property type="entry name" value="CDP_ALCOHOL_P_TRANSF_CS"/>
</dbReference>
<evidence type="ECO:0000259" key="4">
    <source>
        <dbReference type="Pfam" id="PF08009"/>
    </source>
</evidence>
<gene>
    <name evidence="5" type="ORF">E3E12_01515</name>
</gene>